<proteinExistence type="predicted"/>
<dbReference type="EMBL" id="FQZD01000020">
    <property type="protein sequence ID" value="SHJ40971.1"/>
    <property type="molecule type" value="Genomic_DNA"/>
</dbReference>
<evidence type="ECO:0000256" key="1">
    <source>
        <dbReference type="PIRSR" id="PIRSR033579-1"/>
    </source>
</evidence>
<organism evidence="3 4">
    <name type="scientific">Propionispora hippei DSM 15287</name>
    <dbReference type="NCBI Taxonomy" id="1123003"/>
    <lineage>
        <taxon>Bacteria</taxon>
        <taxon>Bacillati</taxon>
        <taxon>Bacillota</taxon>
        <taxon>Negativicutes</taxon>
        <taxon>Selenomonadales</taxon>
        <taxon>Sporomusaceae</taxon>
        <taxon>Propionispora</taxon>
    </lineage>
</organism>
<evidence type="ECO:0000313" key="3">
    <source>
        <dbReference type="EMBL" id="SHJ40971.1"/>
    </source>
</evidence>
<evidence type="ECO:0000313" key="4">
    <source>
        <dbReference type="Proteomes" id="UP000322917"/>
    </source>
</evidence>
<sequence length="298" mass="32947">MKIDARTVRKSSEAAVPLSAGQTANDRKAILVVSFGTTYPEARQAAIDQVTAKIRLAFPEYTVRQAFTSRRVIERINTREGIRYLTEEQALAALAEEGFREVVVQPLHMEAGYEYDKVRRVVEAYRDKQAFENLYLGRPLLYYAGQEGVPDDYLAAIQAMRRTFPPIGQQEAIGLLGHGGLHPSNAVYAALQLKLQDAGIAQVYVFTVEGYPGVAELIRRLSADGIRKITLIPLLLVAGEHARQDMAGDGPDSFQSRLQDAGFEVSVCLQGVGENPAIQDLYVQHVKDAIAEKKIFPE</sequence>
<dbReference type="GO" id="GO:0046872">
    <property type="term" value="F:metal ion binding"/>
    <property type="evidence" value="ECO:0007669"/>
    <property type="project" value="UniProtKB-KW"/>
</dbReference>
<dbReference type="Pfam" id="PF06180">
    <property type="entry name" value="CbiK"/>
    <property type="match status" value="1"/>
</dbReference>
<dbReference type="CDD" id="cd03413">
    <property type="entry name" value="CbiK_C"/>
    <property type="match status" value="1"/>
</dbReference>
<feature type="active site" description="Proton acceptor" evidence="1">
    <location>
        <position position="178"/>
    </location>
</feature>
<dbReference type="GO" id="GO:0019251">
    <property type="term" value="P:anaerobic cobalamin biosynthetic process"/>
    <property type="evidence" value="ECO:0007669"/>
    <property type="project" value="InterPro"/>
</dbReference>
<feature type="binding site" evidence="2">
    <location>
        <position position="209"/>
    </location>
    <ligand>
        <name>Co(2+)</name>
        <dbReference type="ChEBI" id="CHEBI:48828"/>
    </ligand>
</feature>
<dbReference type="AlphaFoldDB" id="A0A1M6J375"/>
<protein>
    <submittedName>
        <fullName evidence="3">Sirohydrochlorin cobaltochelatase</fullName>
    </submittedName>
</protein>
<dbReference type="SUPFAM" id="SSF53800">
    <property type="entry name" value="Chelatase"/>
    <property type="match status" value="1"/>
</dbReference>
<gene>
    <name evidence="3" type="ORF">SAMN02745170_02479</name>
</gene>
<accession>A0A1M6J375</accession>
<keyword evidence="2" id="KW-0479">Metal-binding</keyword>
<feature type="binding site" evidence="2">
    <location>
        <position position="241"/>
    </location>
    <ligand>
        <name>Co(2+)</name>
        <dbReference type="ChEBI" id="CHEBI:48828"/>
    </ligand>
</feature>
<keyword evidence="4" id="KW-1185">Reference proteome</keyword>
<reference evidence="3 4" key="1">
    <citation type="submission" date="2016-11" db="EMBL/GenBank/DDBJ databases">
        <authorList>
            <person name="Varghese N."/>
            <person name="Submissions S."/>
        </authorList>
    </citation>
    <scope>NUCLEOTIDE SEQUENCE [LARGE SCALE GENOMIC DNA]</scope>
    <source>
        <strain evidence="3 4">DSM 15287</strain>
    </source>
</reference>
<dbReference type="InterPro" id="IPR010388">
    <property type="entry name" value="Anaerobic_Co-chelatase"/>
</dbReference>
<dbReference type="PIRSF" id="PIRSF033579">
    <property type="entry name" value="Anaer_Co_chel"/>
    <property type="match status" value="1"/>
</dbReference>
<dbReference type="RefSeq" id="WP_149735196.1">
    <property type="nucleotide sequence ID" value="NZ_FQZD01000020.1"/>
</dbReference>
<dbReference type="Gene3D" id="3.40.50.1400">
    <property type="match status" value="2"/>
</dbReference>
<evidence type="ECO:0000256" key="2">
    <source>
        <dbReference type="PIRSR" id="PIRSR033579-3"/>
    </source>
</evidence>
<dbReference type="GO" id="GO:0016852">
    <property type="term" value="F:sirohydrochlorin cobaltochelatase activity"/>
    <property type="evidence" value="ECO:0007669"/>
    <property type="project" value="InterPro"/>
</dbReference>
<keyword evidence="2" id="KW-0170">Cobalt</keyword>
<dbReference type="OrthoDB" id="9770331at2"/>
<feature type="binding site" evidence="2">
    <location>
        <position position="178"/>
    </location>
    <ligand>
        <name>Co(2+)</name>
        <dbReference type="ChEBI" id="CHEBI:48828"/>
    </ligand>
</feature>
<dbReference type="Proteomes" id="UP000322917">
    <property type="component" value="Unassembled WGS sequence"/>
</dbReference>
<name>A0A1M6J375_9FIRM</name>